<dbReference type="EMBL" id="RJTU01000082">
    <property type="protein sequence ID" value="ROI11666.1"/>
    <property type="molecule type" value="Genomic_DNA"/>
</dbReference>
<sequence length="346" mass="39917">MSDLIPKGQGAQRNVINRFDRYTFEPEDYELDKIKTQVTEVFPKTIINVLKSPDLAMDYSMNPYQGCEHGCSYCFARPTHEFWGYSAGIDFERKLMVKKNAPQLLEKTFQKKSYVPKPIMLSGNTDCYQPIERQFEITRKLLQVCLDYRHPVSIITKNALILRDLDILEKMAEKNLISVNMSIPTLNEDLRRVMEPRTSTAKNKLKAIEVLSEKNIPVNVMIAPVIPALTSDESLSIMKSVSQAGARSCGYTLVRLNDTVEPVFVQWLEAHFPDRKDKVLNLIRSMRGGNLGEKRFFQRYQGEGNIAEMIHKTFEIGKKKFFNNQERAVLTTEHFTGSRTQQLRFF</sequence>
<dbReference type="SFLD" id="SFLDG01084">
    <property type="entry name" value="Uncharacterised_Radical_SAM_Su"/>
    <property type="match status" value="1"/>
</dbReference>
<evidence type="ECO:0000256" key="2">
    <source>
        <dbReference type="ARBA" id="ARBA00023004"/>
    </source>
</evidence>
<reference evidence="7" key="2">
    <citation type="submission" date="2016-10" db="EMBL/GenBank/DDBJ databases">
        <authorList>
            <person name="Varghese N."/>
            <person name="Submissions S."/>
        </authorList>
    </citation>
    <scope>NUCLEOTIDE SEQUENCE [LARGE SCALE GENOMIC DNA]</scope>
    <source>
        <strain evidence="7">DSM 19326</strain>
    </source>
</reference>
<dbReference type="InterPro" id="IPR058240">
    <property type="entry name" value="rSAM_sf"/>
</dbReference>
<dbReference type="RefSeq" id="WP_089770220.1">
    <property type="nucleotide sequence ID" value="NZ_FNWX01000023.1"/>
</dbReference>
<dbReference type="GO" id="GO:0016829">
    <property type="term" value="F:lyase activity"/>
    <property type="evidence" value="ECO:0007669"/>
    <property type="project" value="UniProtKB-KW"/>
</dbReference>
<keyword evidence="7" id="KW-1185">Reference proteome</keyword>
<dbReference type="SFLD" id="SFLDS00029">
    <property type="entry name" value="Radical_SAM"/>
    <property type="match status" value="1"/>
</dbReference>
<dbReference type="AlphaFoldDB" id="A0A1H6KHT4"/>
<evidence type="ECO:0000313" key="6">
    <source>
        <dbReference type="EMBL" id="SEH72289.1"/>
    </source>
</evidence>
<keyword evidence="2" id="KW-0408">Iron</keyword>
<dbReference type="Gene3D" id="3.80.30.30">
    <property type="match status" value="1"/>
</dbReference>
<keyword evidence="6" id="KW-0456">Lyase</keyword>
<dbReference type="STRING" id="420404.SAMN05421793_12320"/>
<proteinExistence type="predicted"/>
<reference evidence="8" key="4">
    <citation type="submission" date="2018-11" db="EMBL/GenBank/DDBJ databases">
        <title>Proposal to divide the Flavobacteriaceae and reorganize its genera based on Amino Acid Identity values calculated from whole genome sequences.</title>
        <authorList>
            <person name="Nicholson A.C."/>
            <person name="Gulvik C.A."/>
            <person name="Whitney A.M."/>
            <person name="Humrighouse B.W."/>
            <person name="Bell M."/>
            <person name="Holmes B."/>
            <person name="Steigerwalt A."/>
            <person name="Villarma A."/>
            <person name="Sheth M."/>
            <person name="Batra D."/>
            <person name="Pryor J."/>
            <person name="Bernardet J.-F."/>
            <person name="Hugo C."/>
            <person name="Kampfer P."/>
            <person name="Newman J."/>
            <person name="Mcquiston J."/>
        </authorList>
    </citation>
    <scope>NUCLEOTIDE SEQUENCE [LARGE SCALE GENOMIC DNA]</scope>
    <source>
        <strain evidence="8">DSM 22165</strain>
    </source>
</reference>
<dbReference type="InterPro" id="IPR040086">
    <property type="entry name" value="MJ0683-like"/>
</dbReference>
<dbReference type="GO" id="GO:0051536">
    <property type="term" value="F:iron-sulfur cluster binding"/>
    <property type="evidence" value="ECO:0007669"/>
    <property type="project" value="UniProtKB-KW"/>
</dbReference>
<dbReference type="Pfam" id="PF04055">
    <property type="entry name" value="Radical_SAM"/>
    <property type="match status" value="1"/>
</dbReference>
<accession>A0A1H6KHT4</accession>
<organism evidence="6 7">
    <name type="scientific">Epilithonimonas hominis</name>
    <dbReference type="NCBI Taxonomy" id="420404"/>
    <lineage>
        <taxon>Bacteria</taxon>
        <taxon>Pseudomonadati</taxon>
        <taxon>Bacteroidota</taxon>
        <taxon>Flavobacteriia</taxon>
        <taxon>Flavobacteriales</taxon>
        <taxon>Weeksellaceae</taxon>
        <taxon>Chryseobacterium group</taxon>
        <taxon>Epilithonimonas</taxon>
    </lineage>
</organism>
<feature type="domain" description="Radical SAM core" evidence="4">
    <location>
        <begin position="50"/>
        <end position="290"/>
    </location>
</feature>
<protein>
    <submittedName>
        <fullName evidence="6">DNA repair photolyase</fullName>
    </submittedName>
    <submittedName>
        <fullName evidence="5">PA0069 family radical SAM protein</fullName>
    </submittedName>
</protein>
<dbReference type="GO" id="GO:0046872">
    <property type="term" value="F:metal ion binding"/>
    <property type="evidence" value="ECO:0007669"/>
    <property type="project" value="UniProtKB-KW"/>
</dbReference>
<dbReference type="PANTHER" id="PTHR43432">
    <property type="entry name" value="SLR0285 PROTEIN"/>
    <property type="match status" value="1"/>
</dbReference>
<evidence type="ECO:0000313" key="8">
    <source>
        <dbReference type="Proteomes" id="UP000267623"/>
    </source>
</evidence>
<dbReference type="InterPro" id="IPR007197">
    <property type="entry name" value="rSAM"/>
</dbReference>
<dbReference type="SUPFAM" id="SSF102114">
    <property type="entry name" value="Radical SAM enzymes"/>
    <property type="match status" value="1"/>
</dbReference>
<dbReference type="PROSITE" id="PS51918">
    <property type="entry name" value="RADICAL_SAM"/>
    <property type="match status" value="1"/>
</dbReference>
<dbReference type="Proteomes" id="UP000198555">
    <property type="component" value="Unassembled WGS sequence"/>
</dbReference>
<gene>
    <name evidence="5" type="ORF">EGH73_13200</name>
    <name evidence="6" type="ORF">SAMN05421793_12320</name>
</gene>
<evidence type="ECO:0000259" key="4">
    <source>
        <dbReference type="PROSITE" id="PS51918"/>
    </source>
</evidence>
<dbReference type="Proteomes" id="UP000267623">
    <property type="component" value="Unassembled WGS sequence"/>
</dbReference>
<keyword evidence="1" id="KW-0479">Metal-binding</keyword>
<dbReference type="CDD" id="cd01335">
    <property type="entry name" value="Radical_SAM"/>
    <property type="match status" value="1"/>
</dbReference>
<name>A0A1H6KHT4_9FLAO</name>
<dbReference type="EMBL" id="FNWX01000023">
    <property type="protein sequence ID" value="SEH72289.1"/>
    <property type="molecule type" value="Genomic_DNA"/>
</dbReference>
<reference evidence="6" key="1">
    <citation type="submission" date="2016-10" db="EMBL/GenBank/DDBJ databases">
        <authorList>
            <person name="de Groot N.N."/>
        </authorList>
    </citation>
    <scope>NUCLEOTIDE SEQUENCE [LARGE SCALE GENOMIC DNA]</scope>
    <source>
        <strain evidence="6">DSM 19326</strain>
    </source>
</reference>
<evidence type="ECO:0000256" key="1">
    <source>
        <dbReference type="ARBA" id="ARBA00022723"/>
    </source>
</evidence>
<keyword evidence="3" id="KW-0411">Iron-sulfur</keyword>
<reference evidence="5" key="3">
    <citation type="submission" date="2018-11" db="EMBL/GenBank/DDBJ databases">
        <title>Proposal to divide the Flavobacteriaceae and reorganize its genera based on Amino Acid Identity values calculated from whole genome sequences.</title>
        <authorList>
            <person name="Nicholson A.C."/>
            <person name="Gulvik C.A."/>
            <person name="Whitney A.M."/>
            <person name="Humrighouse B.W."/>
            <person name="Bell M."/>
            <person name="Holmes B."/>
            <person name="Steigerwalt A."/>
            <person name="Villarma A."/>
            <person name="Sheth M."/>
            <person name="Batra D."/>
            <person name="Pryor J."/>
            <person name="Bernardet J.-F."/>
            <person name="Hugo C."/>
            <person name="Kampfer P."/>
            <person name="Newman J."/>
            <person name="Mcquiston J.R."/>
        </authorList>
    </citation>
    <scope>NUCLEOTIDE SEQUENCE [LARGE SCALE GENOMIC DNA]</scope>
    <source>
        <strain evidence="5">DSM 22165</strain>
    </source>
</reference>
<evidence type="ECO:0000256" key="3">
    <source>
        <dbReference type="ARBA" id="ARBA00023014"/>
    </source>
</evidence>
<dbReference type="InterPro" id="IPR006638">
    <property type="entry name" value="Elp3/MiaA/NifB-like_rSAM"/>
</dbReference>
<dbReference type="NCBIfam" id="NF033668">
    <property type="entry name" value="rSAM_PA0069"/>
    <property type="match status" value="1"/>
</dbReference>
<dbReference type="SMART" id="SM00729">
    <property type="entry name" value="Elp3"/>
    <property type="match status" value="1"/>
</dbReference>
<evidence type="ECO:0000313" key="5">
    <source>
        <dbReference type="EMBL" id="ROI11666.1"/>
    </source>
</evidence>
<evidence type="ECO:0000313" key="7">
    <source>
        <dbReference type="Proteomes" id="UP000198555"/>
    </source>
</evidence>
<dbReference type="PANTHER" id="PTHR43432:SF3">
    <property type="entry name" value="SLR0285 PROTEIN"/>
    <property type="match status" value="1"/>
</dbReference>